<feature type="transmembrane region" description="Helical" evidence="9">
    <location>
        <begin position="61"/>
        <end position="82"/>
    </location>
</feature>
<dbReference type="InterPro" id="IPR011527">
    <property type="entry name" value="ABC1_TM_dom"/>
</dbReference>
<dbReference type="Pfam" id="PF00664">
    <property type="entry name" value="ABC_membrane"/>
    <property type="match status" value="1"/>
</dbReference>
<dbReference type="GO" id="GO:0140359">
    <property type="term" value="F:ABC-type transporter activity"/>
    <property type="evidence" value="ECO:0007669"/>
    <property type="project" value="InterPro"/>
</dbReference>
<dbReference type="SUPFAM" id="SSF52540">
    <property type="entry name" value="P-loop containing nucleoside triphosphate hydrolases"/>
    <property type="match status" value="1"/>
</dbReference>
<accession>A0A2T0X5H5</accession>
<dbReference type="CDD" id="cd18552">
    <property type="entry name" value="ABC_6TM_MsbA_like"/>
    <property type="match status" value="1"/>
</dbReference>
<evidence type="ECO:0000256" key="3">
    <source>
        <dbReference type="ARBA" id="ARBA00022475"/>
    </source>
</evidence>
<dbReference type="InterPro" id="IPR039421">
    <property type="entry name" value="Type_1_exporter"/>
</dbReference>
<dbReference type="SUPFAM" id="SSF90123">
    <property type="entry name" value="ABC transporter transmembrane region"/>
    <property type="match status" value="1"/>
</dbReference>
<organism evidence="12 13">
    <name type="scientific">Donghicola tyrosinivorans</name>
    <dbReference type="NCBI Taxonomy" id="1652492"/>
    <lineage>
        <taxon>Bacteria</taxon>
        <taxon>Pseudomonadati</taxon>
        <taxon>Pseudomonadota</taxon>
        <taxon>Alphaproteobacteria</taxon>
        <taxon>Rhodobacterales</taxon>
        <taxon>Roseobacteraceae</taxon>
        <taxon>Donghicola</taxon>
    </lineage>
</organism>
<keyword evidence="8 9" id="KW-0472">Membrane</keyword>
<dbReference type="AlphaFoldDB" id="A0A2T0X5H5"/>
<dbReference type="EMBL" id="PVTQ01000001">
    <property type="protein sequence ID" value="PRY94124.1"/>
    <property type="molecule type" value="Genomic_DNA"/>
</dbReference>
<comment type="caution">
    <text evidence="12">The sequence shown here is derived from an EMBL/GenBank/DDBJ whole genome shotgun (WGS) entry which is preliminary data.</text>
</comment>
<evidence type="ECO:0000313" key="12">
    <source>
        <dbReference type="EMBL" id="PRY94124.1"/>
    </source>
</evidence>
<feature type="transmembrane region" description="Helical" evidence="9">
    <location>
        <begin position="24"/>
        <end position="46"/>
    </location>
</feature>
<evidence type="ECO:0000256" key="6">
    <source>
        <dbReference type="ARBA" id="ARBA00022840"/>
    </source>
</evidence>
<keyword evidence="7 9" id="KW-1133">Transmembrane helix</keyword>
<reference evidence="12 13" key="1">
    <citation type="submission" date="2018-03" db="EMBL/GenBank/DDBJ databases">
        <title>Genomic Encyclopedia of Archaeal and Bacterial Type Strains, Phase II (KMG-II): from individual species to whole genera.</title>
        <authorList>
            <person name="Goeker M."/>
        </authorList>
    </citation>
    <scope>NUCLEOTIDE SEQUENCE [LARGE SCALE GENOMIC DNA]</scope>
    <source>
        <strain evidence="12 13">DSM 100212</strain>
    </source>
</reference>
<dbReference type="SMART" id="SM00382">
    <property type="entry name" value="AAA"/>
    <property type="match status" value="1"/>
</dbReference>
<protein>
    <submittedName>
        <fullName evidence="12">ATP-binding cassette subfamily B protein</fullName>
    </submittedName>
</protein>
<dbReference type="InterPro" id="IPR036640">
    <property type="entry name" value="ABC1_TM_sf"/>
</dbReference>
<evidence type="ECO:0000259" key="10">
    <source>
        <dbReference type="PROSITE" id="PS50893"/>
    </source>
</evidence>
<evidence type="ECO:0000256" key="2">
    <source>
        <dbReference type="ARBA" id="ARBA00022448"/>
    </source>
</evidence>
<dbReference type="Gene3D" id="1.20.1560.10">
    <property type="entry name" value="ABC transporter type 1, transmembrane domain"/>
    <property type="match status" value="1"/>
</dbReference>
<comment type="subcellular location">
    <subcellularLocation>
        <location evidence="1">Cell membrane</location>
        <topology evidence="1">Multi-pass membrane protein</topology>
    </subcellularLocation>
</comment>
<dbReference type="PROSITE" id="PS00211">
    <property type="entry name" value="ABC_TRANSPORTER_1"/>
    <property type="match status" value="1"/>
</dbReference>
<feature type="transmembrane region" description="Helical" evidence="9">
    <location>
        <begin position="144"/>
        <end position="160"/>
    </location>
</feature>
<dbReference type="Gene3D" id="3.40.50.300">
    <property type="entry name" value="P-loop containing nucleotide triphosphate hydrolases"/>
    <property type="match status" value="1"/>
</dbReference>
<evidence type="ECO:0000256" key="7">
    <source>
        <dbReference type="ARBA" id="ARBA00022989"/>
    </source>
</evidence>
<dbReference type="InterPro" id="IPR003593">
    <property type="entry name" value="AAA+_ATPase"/>
</dbReference>
<dbReference type="PROSITE" id="PS50929">
    <property type="entry name" value="ABC_TM1F"/>
    <property type="match status" value="1"/>
</dbReference>
<name>A0A2T0X5H5_9RHOB</name>
<keyword evidence="3" id="KW-1003">Cell membrane</keyword>
<keyword evidence="6 12" id="KW-0067">ATP-binding</keyword>
<sequence length="590" mass="64601">MEHKEAVRVTTRVLKETIRPNLKLYLISLVCMVGVAFFTANLAAVTKKIVNDVFSASDYKAAMQVCFLVIGISFGKSFFQYFNQVIAFTFNRTIAVDYQRQLFEKTLQMSVAHTTQDQPSSLMTLVRMYGQAAGRAVTNISNKLLTDVLTLIGLFVVMLMQDWVMLLVALVLTPLISMLVAHLSKRIRQVATAEAGMTAAFISIGAEAFGGIKTVKSYSLEDKVTGRFNESVETMENRIMSMAKTKSATIPLMEFIAGLVIGLFVVYAAWQVVENGRTAGEFTALITAFLMAYQPAERVSNAWVALQNDLVQTKLMFDALDAEPEERPGELKPLEVNSPTISFDQVRFAYGQNEEVLKGLSFDIKAGESIALVGQSGAGKSTILDLLLKFVEPTSGAVRISGENLHDVSAASLRSSIALISQDVFLFQGTIRENILSARPGATEQDLEEAIRLSQLDRVLSVLPNGLDSIVGPNGNTLSGGQRQRVGVARALLKGSRIYIFDEATSALDQNTERRMLSGVSEALSDVTVIYVTHRPSTLEYVDRVLMLEAGAIVGFDTHAALQAGNAQYRNLFNLYQHEQDEAAKKQGVA</sequence>
<keyword evidence="5" id="KW-0547">Nucleotide-binding</keyword>
<keyword evidence="13" id="KW-1185">Reference proteome</keyword>
<evidence type="ECO:0000256" key="9">
    <source>
        <dbReference type="SAM" id="Phobius"/>
    </source>
</evidence>
<dbReference type="Proteomes" id="UP000238392">
    <property type="component" value="Unassembled WGS sequence"/>
</dbReference>
<dbReference type="FunFam" id="3.40.50.300:FF:000299">
    <property type="entry name" value="ABC transporter ATP-binding protein/permease"/>
    <property type="match status" value="1"/>
</dbReference>
<feature type="domain" description="ABC transporter" evidence="10">
    <location>
        <begin position="341"/>
        <end position="575"/>
    </location>
</feature>
<dbReference type="PANTHER" id="PTHR24221">
    <property type="entry name" value="ATP-BINDING CASSETTE SUB-FAMILY B"/>
    <property type="match status" value="1"/>
</dbReference>
<keyword evidence="4 9" id="KW-0812">Transmembrane</keyword>
<feature type="transmembrane region" description="Helical" evidence="9">
    <location>
        <begin position="166"/>
        <end position="183"/>
    </location>
</feature>
<evidence type="ECO:0000256" key="5">
    <source>
        <dbReference type="ARBA" id="ARBA00022741"/>
    </source>
</evidence>
<dbReference type="GO" id="GO:0016887">
    <property type="term" value="F:ATP hydrolysis activity"/>
    <property type="evidence" value="ECO:0007669"/>
    <property type="project" value="InterPro"/>
</dbReference>
<dbReference type="PANTHER" id="PTHR24221:SF654">
    <property type="entry name" value="ATP-BINDING CASSETTE SUB-FAMILY B MEMBER 6"/>
    <property type="match status" value="1"/>
</dbReference>
<proteinExistence type="predicted"/>
<dbReference type="OrthoDB" id="9808328at2"/>
<dbReference type="InterPro" id="IPR027417">
    <property type="entry name" value="P-loop_NTPase"/>
</dbReference>
<feature type="transmembrane region" description="Helical" evidence="9">
    <location>
        <begin position="248"/>
        <end position="270"/>
    </location>
</feature>
<dbReference type="GO" id="GO:0005886">
    <property type="term" value="C:plasma membrane"/>
    <property type="evidence" value="ECO:0007669"/>
    <property type="project" value="UniProtKB-SubCell"/>
</dbReference>
<dbReference type="InterPro" id="IPR017871">
    <property type="entry name" value="ABC_transporter-like_CS"/>
</dbReference>
<evidence type="ECO:0000256" key="4">
    <source>
        <dbReference type="ARBA" id="ARBA00022692"/>
    </source>
</evidence>
<evidence type="ECO:0000259" key="11">
    <source>
        <dbReference type="PROSITE" id="PS50929"/>
    </source>
</evidence>
<dbReference type="GO" id="GO:0005524">
    <property type="term" value="F:ATP binding"/>
    <property type="evidence" value="ECO:0007669"/>
    <property type="project" value="UniProtKB-KW"/>
</dbReference>
<dbReference type="RefSeq" id="WP_106262396.1">
    <property type="nucleotide sequence ID" value="NZ_PVTQ01000001.1"/>
</dbReference>
<keyword evidence="2" id="KW-0813">Transport</keyword>
<gene>
    <name evidence="12" type="ORF">CLV74_101259</name>
</gene>
<feature type="domain" description="ABC transmembrane type-1" evidence="11">
    <location>
        <begin position="26"/>
        <end position="308"/>
    </location>
</feature>
<evidence type="ECO:0000313" key="13">
    <source>
        <dbReference type="Proteomes" id="UP000238392"/>
    </source>
</evidence>
<dbReference type="GO" id="GO:0034040">
    <property type="term" value="F:ATPase-coupled lipid transmembrane transporter activity"/>
    <property type="evidence" value="ECO:0007669"/>
    <property type="project" value="TreeGrafter"/>
</dbReference>
<dbReference type="PROSITE" id="PS50893">
    <property type="entry name" value="ABC_TRANSPORTER_2"/>
    <property type="match status" value="1"/>
</dbReference>
<evidence type="ECO:0000256" key="8">
    <source>
        <dbReference type="ARBA" id="ARBA00023136"/>
    </source>
</evidence>
<dbReference type="Pfam" id="PF00005">
    <property type="entry name" value="ABC_tran"/>
    <property type="match status" value="1"/>
</dbReference>
<evidence type="ECO:0000256" key="1">
    <source>
        <dbReference type="ARBA" id="ARBA00004651"/>
    </source>
</evidence>
<dbReference type="InterPro" id="IPR003439">
    <property type="entry name" value="ABC_transporter-like_ATP-bd"/>
</dbReference>